<sequence>MDEVDSLSVYLMEYKYTNRFLQSKTHSTERTHSSSESRSVKRQVNKEKSFSKVLEKKKTKLDKTKLKDF</sequence>
<feature type="region of interest" description="Disordered" evidence="1">
    <location>
        <begin position="23"/>
        <end position="51"/>
    </location>
</feature>
<proteinExistence type="predicted"/>
<reference evidence="2 3" key="1">
    <citation type="submission" date="2015-04" db="EMBL/GenBank/DDBJ databases">
        <authorList>
            <person name="Syromyatnikov M.Y."/>
            <person name="Popov V.N."/>
        </authorList>
    </citation>
    <scope>NUCLEOTIDE SEQUENCE [LARGE SCALE GENOMIC DNA]</scope>
</reference>
<accession>A0A1J1I278</accession>
<evidence type="ECO:0000256" key="1">
    <source>
        <dbReference type="SAM" id="MobiDB-lite"/>
    </source>
</evidence>
<dbReference type="AlphaFoldDB" id="A0A1J1I278"/>
<feature type="compositionally biased region" description="Basic and acidic residues" evidence="1">
    <location>
        <begin position="26"/>
        <end position="51"/>
    </location>
</feature>
<organism evidence="2 3">
    <name type="scientific">Clunio marinus</name>
    <dbReference type="NCBI Taxonomy" id="568069"/>
    <lineage>
        <taxon>Eukaryota</taxon>
        <taxon>Metazoa</taxon>
        <taxon>Ecdysozoa</taxon>
        <taxon>Arthropoda</taxon>
        <taxon>Hexapoda</taxon>
        <taxon>Insecta</taxon>
        <taxon>Pterygota</taxon>
        <taxon>Neoptera</taxon>
        <taxon>Endopterygota</taxon>
        <taxon>Diptera</taxon>
        <taxon>Nematocera</taxon>
        <taxon>Chironomoidea</taxon>
        <taxon>Chironomidae</taxon>
        <taxon>Clunio</taxon>
    </lineage>
</organism>
<name>A0A1J1I278_9DIPT</name>
<dbReference type="EMBL" id="CVRI01000038">
    <property type="protein sequence ID" value="CRK94439.1"/>
    <property type="molecule type" value="Genomic_DNA"/>
</dbReference>
<evidence type="ECO:0000313" key="3">
    <source>
        <dbReference type="Proteomes" id="UP000183832"/>
    </source>
</evidence>
<dbReference type="Proteomes" id="UP000183832">
    <property type="component" value="Unassembled WGS sequence"/>
</dbReference>
<gene>
    <name evidence="2" type="ORF">CLUMA_CG007946</name>
</gene>
<evidence type="ECO:0000313" key="2">
    <source>
        <dbReference type="EMBL" id="CRK94439.1"/>
    </source>
</evidence>
<keyword evidence="3" id="KW-1185">Reference proteome</keyword>
<protein>
    <submittedName>
        <fullName evidence="2">CLUMA_CG007946, isoform A</fullName>
    </submittedName>
</protein>